<feature type="transmembrane region" description="Helical" evidence="1">
    <location>
        <begin position="144"/>
        <end position="167"/>
    </location>
</feature>
<dbReference type="Pfam" id="PF09335">
    <property type="entry name" value="VTT_dom"/>
    <property type="match status" value="1"/>
</dbReference>
<feature type="transmembrane region" description="Helical" evidence="1">
    <location>
        <begin position="21"/>
        <end position="39"/>
    </location>
</feature>
<dbReference type="PANTHER" id="PTHR42709:SF2">
    <property type="entry name" value="INNER MEMBRANE PROTEIN YOHD"/>
    <property type="match status" value="1"/>
</dbReference>
<dbReference type="RefSeq" id="WP_136992829.1">
    <property type="nucleotide sequence ID" value="NZ_SZPQ01000061.1"/>
</dbReference>
<evidence type="ECO:0000313" key="4">
    <source>
        <dbReference type="Proteomes" id="UP000305202"/>
    </source>
</evidence>
<keyword evidence="1" id="KW-0812">Transmembrane</keyword>
<comment type="caution">
    <text evidence="3">The sequence shown here is derived from an EMBL/GenBank/DDBJ whole genome shotgun (WGS) entry which is preliminary data.</text>
</comment>
<protein>
    <submittedName>
        <fullName evidence="3">DedA family protein</fullName>
    </submittedName>
</protein>
<dbReference type="InterPro" id="IPR051311">
    <property type="entry name" value="DedA_domain"/>
</dbReference>
<sequence length="210" mass="24012">MARVWRRRYRPPVTDYKEVSTLHIHHFIILYGYWALFIGCLAEGETVAMLGGLAAHQGLLHYGGVVASVALGGITGDMLLFFLGRRYGYRLLKRIKPARAKMKRARRLILRHPLLFVMGVRFMYGFRLLGPLLIGVSRLSPLTFILFNIIGAALWAVIFVTLGYWGGQIIMPWLSNVDHHLRMVLLVAVALMLVWLVAGFIRRLMRRPEE</sequence>
<feature type="transmembrane region" description="Helical" evidence="1">
    <location>
        <begin position="105"/>
        <end position="124"/>
    </location>
</feature>
<proteinExistence type="predicted"/>
<keyword evidence="1" id="KW-0472">Membrane</keyword>
<dbReference type="EMBL" id="SZPQ01000061">
    <property type="protein sequence ID" value="TKI02806.1"/>
    <property type="molecule type" value="Genomic_DNA"/>
</dbReference>
<feature type="transmembrane region" description="Helical" evidence="1">
    <location>
        <begin position="59"/>
        <end position="84"/>
    </location>
</feature>
<evidence type="ECO:0000313" key="3">
    <source>
        <dbReference type="EMBL" id="TKI02806.1"/>
    </source>
</evidence>
<dbReference type="PANTHER" id="PTHR42709">
    <property type="entry name" value="ALKALINE PHOSPHATASE LIKE PROTEIN"/>
    <property type="match status" value="1"/>
</dbReference>
<organism evidence="3 4">
    <name type="scientific">Martelella alba</name>
    <dbReference type="NCBI Taxonomy" id="2590451"/>
    <lineage>
        <taxon>Bacteria</taxon>
        <taxon>Pseudomonadati</taxon>
        <taxon>Pseudomonadota</taxon>
        <taxon>Alphaproteobacteria</taxon>
        <taxon>Hyphomicrobiales</taxon>
        <taxon>Aurantimonadaceae</taxon>
        <taxon>Martelella</taxon>
    </lineage>
</organism>
<keyword evidence="1" id="KW-1133">Transmembrane helix</keyword>
<gene>
    <name evidence="3" type="ORF">FCN80_23920</name>
</gene>
<dbReference type="Proteomes" id="UP000305202">
    <property type="component" value="Unassembled WGS sequence"/>
</dbReference>
<reference evidence="3 4" key="1">
    <citation type="submission" date="2019-04" db="EMBL/GenBank/DDBJ databases">
        <authorList>
            <person name="Li M."/>
            <person name="Gao C."/>
        </authorList>
    </citation>
    <scope>NUCLEOTIDE SEQUENCE [LARGE SCALE GENOMIC DNA]</scope>
    <source>
        <strain evidence="3 4">BGMRC 2031</strain>
    </source>
</reference>
<evidence type="ECO:0000259" key="2">
    <source>
        <dbReference type="Pfam" id="PF09335"/>
    </source>
</evidence>
<accession>A0ABY2SDV7</accession>
<name>A0ABY2SDV7_9HYPH</name>
<feature type="domain" description="VTT" evidence="2">
    <location>
        <begin position="45"/>
        <end position="164"/>
    </location>
</feature>
<evidence type="ECO:0000256" key="1">
    <source>
        <dbReference type="SAM" id="Phobius"/>
    </source>
</evidence>
<dbReference type="InterPro" id="IPR032816">
    <property type="entry name" value="VTT_dom"/>
</dbReference>
<feature type="transmembrane region" description="Helical" evidence="1">
    <location>
        <begin position="179"/>
        <end position="201"/>
    </location>
</feature>
<keyword evidence="4" id="KW-1185">Reference proteome</keyword>